<feature type="transmembrane region" description="Helical" evidence="1">
    <location>
        <begin position="314"/>
        <end position="333"/>
    </location>
</feature>
<protein>
    <submittedName>
        <fullName evidence="2">Poly-gamma-glutamate biosynthesis protein PgsC/CapC</fullName>
    </submittedName>
</protein>
<keyword evidence="1" id="KW-0812">Transmembrane</keyword>
<feature type="transmembrane region" description="Helical" evidence="1">
    <location>
        <begin position="75"/>
        <end position="97"/>
    </location>
</feature>
<dbReference type="InterPro" id="IPR008338">
    <property type="entry name" value="Capsule_biosynth_CapC"/>
</dbReference>
<feature type="transmembrane region" description="Helical" evidence="1">
    <location>
        <begin position="235"/>
        <end position="252"/>
    </location>
</feature>
<feature type="transmembrane region" description="Helical" evidence="1">
    <location>
        <begin position="43"/>
        <end position="63"/>
    </location>
</feature>
<feature type="transmembrane region" description="Helical" evidence="1">
    <location>
        <begin position="103"/>
        <end position="119"/>
    </location>
</feature>
<evidence type="ECO:0000256" key="1">
    <source>
        <dbReference type="SAM" id="Phobius"/>
    </source>
</evidence>
<gene>
    <name evidence="2" type="ORF">NDI54_14200</name>
</gene>
<dbReference type="GO" id="GO:0045227">
    <property type="term" value="P:capsule polysaccharide biosynthetic process"/>
    <property type="evidence" value="ECO:0007669"/>
    <property type="project" value="InterPro"/>
</dbReference>
<dbReference type="RefSeq" id="WP_310897109.1">
    <property type="nucleotide sequence ID" value="NZ_JAMQOM010000005.1"/>
</dbReference>
<sequence length="389" mass="42367">MIVPVVVTALGLVLVGTITQLFGYRLGGTIAIPVLAVYTLKNAFMLPVFFFSTILAYLGLSIVKQRTLIYGRDELLVAMGIGSGIPLLIFLTIGAVFPESLREVVFIGSILPGLAAFNYHQLKPQYRTDDLIATILLFSGLTTLGWFLVTPELAPVLGELTPPALYTSTSDVAVFKNAAVATELEPTILSRPSTILIFLIGLGISERVRARYGIRIGLISTALLAIYALASQWLIALYVIVLVTAFIFLQLVHQITLLYGRVLISITTAFALLSTVPLVMALPITRGLSAYFVGILAGINAYNWHTTPTSKRKLYVPLTLGTFTFLLLIVRATGQILPRGIPQQFGPVEILVGVAITVVCFLFVEYYTVDRPDHEEVFEASILSGSDER</sequence>
<evidence type="ECO:0000313" key="3">
    <source>
        <dbReference type="Proteomes" id="UP001253439"/>
    </source>
</evidence>
<feature type="transmembrane region" description="Helical" evidence="1">
    <location>
        <begin position="131"/>
        <end position="149"/>
    </location>
</feature>
<reference evidence="2 3" key="1">
    <citation type="submission" date="2022-06" db="EMBL/GenBank/DDBJ databases">
        <title>Haloarcula sp. a new haloarchaeum isolate from saline soil.</title>
        <authorList>
            <person name="Strakova D."/>
            <person name="Galisteo C."/>
            <person name="Sanchez-Porro C."/>
            <person name="Ventosa A."/>
        </authorList>
    </citation>
    <scope>NUCLEOTIDE SEQUENCE [LARGE SCALE GENOMIC DNA]</scope>
    <source>
        <strain evidence="2 3">S1AR25-5A</strain>
    </source>
</reference>
<proteinExistence type="predicted"/>
<organism evidence="2 3">
    <name type="scientific">Haloarcula terrestris</name>
    <dbReference type="NCBI Taxonomy" id="2950533"/>
    <lineage>
        <taxon>Archaea</taxon>
        <taxon>Methanobacteriati</taxon>
        <taxon>Methanobacteriota</taxon>
        <taxon>Stenosarchaea group</taxon>
        <taxon>Halobacteria</taxon>
        <taxon>Halobacteriales</taxon>
        <taxon>Haloarculaceae</taxon>
        <taxon>Haloarcula</taxon>
    </lineage>
</organism>
<keyword evidence="3" id="KW-1185">Reference proteome</keyword>
<feature type="transmembrane region" description="Helical" evidence="1">
    <location>
        <begin position="259"/>
        <end position="278"/>
    </location>
</feature>
<evidence type="ECO:0000313" key="2">
    <source>
        <dbReference type="EMBL" id="MDS0222493.1"/>
    </source>
</evidence>
<dbReference type="GO" id="GO:0016020">
    <property type="term" value="C:membrane"/>
    <property type="evidence" value="ECO:0007669"/>
    <property type="project" value="InterPro"/>
</dbReference>
<dbReference type="EMBL" id="JAMQOM010000005">
    <property type="protein sequence ID" value="MDS0222493.1"/>
    <property type="molecule type" value="Genomic_DNA"/>
</dbReference>
<feature type="transmembrane region" description="Helical" evidence="1">
    <location>
        <begin position="212"/>
        <end position="229"/>
    </location>
</feature>
<accession>A0AAE4F0Y9</accession>
<dbReference type="Pfam" id="PF14102">
    <property type="entry name" value="Caps_synth_CapC"/>
    <property type="match status" value="1"/>
</dbReference>
<dbReference type="AlphaFoldDB" id="A0AAE4F0Y9"/>
<feature type="transmembrane region" description="Helical" evidence="1">
    <location>
        <begin position="345"/>
        <end position="364"/>
    </location>
</feature>
<dbReference type="Proteomes" id="UP001253439">
    <property type="component" value="Unassembled WGS sequence"/>
</dbReference>
<name>A0AAE4F0Y9_9EURY</name>
<comment type="caution">
    <text evidence="2">The sequence shown here is derived from an EMBL/GenBank/DDBJ whole genome shotgun (WGS) entry which is preliminary data.</text>
</comment>
<feature type="transmembrane region" description="Helical" evidence="1">
    <location>
        <begin position="188"/>
        <end position="205"/>
    </location>
</feature>
<feature type="transmembrane region" description="Helical" evidence="1">
    <location>
        <begin position="284"/>
        <end position="302"/>
    </location>
</feature>
<keyword evidence="1" id="KW-1133">Transmembrane helix</keyword>
<keyword evidence="1" id="KW-0472">Membrane</keyword>